<dbReference type="EMBL" id="JAQQXR010000017">
    <property type="protein sequence ID" value="MDC8760724.1"/>
    <property type="molecule type" value="Genomic_DNA"/>
</dbReference>
<accession>A0ABT5K745</accession>
<evidence type="ECO:0000313" key="3">
    <source>
        <dbReference type="Proteomes" id="UP001221208"/>
    </source>
</evidence>
<sequence>MTQAHHPLSLDFFLRLSHAQALLAARLDDRLGTLHGISCGDFQLLTQLGRAPGARLRRSELAERVALSPAGVTRMLQPLEKIGLVARQPDPHDARLGYAALTPAGRAMLPAATETAHMICQRALHTAPPEQLGAFAAMLGQLAGMPAPVV</sequence>
<dbReference type="InterPro" id="IPR036390">
    <property type="entry name" value="WH_DNA-bd_sf"/>
</dbReference>
<dbReference type="InterPro" id="IPR000835">
    <property type="entry name" value="HTH_MarR-typ"/>
</dbReference>
<organism evidence="2 3">
    <name type="scientific">Janthinobacterium fluminis</name>
    <dbReference type="NCBI Taxonomy" id="2987524"/>
    <lineage>
        <taxon>Bacteria</taxon>
        <taxon>Pseudomonadati</taxon>
        <taxon>Pseudomonadota</taxon>
        <taxon>Betaproteobacteria</taxon>
        <taxon>Burkholderiales</taxon>
        <taxon>Oxalobacteraceae</taxon>
        <taxon>Janthinobacterium</taxon>
    </lineage>
</organism>
<gene>
    <name evidence="2" type="ORF">OIK44_24365</name>
</gene>
<dbReference type="PANTHER" id="PTHR33164">
    <property type="entry name" value="TRANSCRIPTIONAL REGULATOR, MARR FAMILY"/>
    <property type="match status" value="1"/>
</dbReference>
<name>A0ABT5K745_9BURK</name>
<dbReference type="Proteomes" id="UP001221208">
    <property type="component" value="Unassembled WGS sequence"/>
</dbReference>
<dbReference type="InterPro" id="IPR039422">
    <property type="entry name" value="MarR/SlyA-like"/>
</dbReference>
<comment type="caution">
    <text evidence="2">The sequence shown here is derived from an EMBL/GenBank/DDBJ whole genome shotgun (WGS) entry which is preliminary data.</text>
</comment>
<keyword evidence="3" id="KW-1185">Reference proteome</keyword>
<dbReference type="Gene3D" id="1.10.10.10">
    <property type="entry name" value="Winged helix-like DNA-binding domain superfamily/Winged helix DNA-binding domain"/>
    <property type="match status" value="1"/>
</dbReference>
<proteinExistence type="predicted"/>
<feature type="domain" description="HTH marR-type" evidence="1">
    <location>
        <begin position="9"/>
        <end position="144"/>
    </location>
</feature>
<dbReference type="PROSITE" id="PS50995">
    <property type="entry name" value="HTH_MARR_2"/>
    <property type="match status" value="1"/>
</dbReference>
<dbReference type="Pfam" id="PF01047">
    <property type="entry name" value="MarR"/>
    <property type="match status" value="1"/>
</dbReference>
<evidence type="ECO:0000259" key="1">
    <source>
        <dbReference type="PROSITE" id="PS50995"/>
    </source>
</evidence>
<dbReference type="InterPro" id="IPR036388">
    <property type="entry name" value="WH-like_DNA-bd_sf"/>
</dbReference>
<protein>
    <submittedName>
        <fullName evidence="2">MarR family transcriptional regulator</fullName>
    </submittedName>
</protein>
<dbReference type="SMART" id="SM00347">
    <property type="entry name" value="HTH_MARR"/>
    <property type="match status" value="1"/>
</dbReference>
<dbReference type="RefSeq" id="WP_273674689.1">
    <property type="nucleotide sequence ID" value="NZ_JAQQXR010000017.1"/>
</dbReference>
<dbReference type="SUPFAM" id="SSF46785">
    <property type="entry name" value="Winged helix' DNA-binding domain"/>
    <property type="match status" value="1"/>
</dbReference>
<evidence type="ECO:0000313" key="2">
    <source>
        <dbReference type="EMBL" id="MDC8760724.1"/>
    </source>
</evidence>
<reference evidence="2 3" key="1">
    <citation type="submission" date="2022-10" db="EMBL/GenBank/DDBJ databases">
        <title>Janthinobacterium sp. hw3 Genome sequencing.</title>
        <authorList>
            <person name="Park S."/>
        </authorList>
    </citation>
    <scope>NUCLEOTIDE SEQUENCE [LARGE SCALE GENOMIC DNA]</scope>
    <source>
        <strain evidence="3">hw3</strain>
    </source>
</reference>
<dbReference type="PANTHER" id="PTHR33164:SF43">
    <property type="entry name" value="HTH-TYPE TRANSCRIPTIONAL REPRESSOR YETL"/>
    <property type="match status" value="1"/>
</dbReference>